<evidence type="ECO:0000256" key="1">
    <source>
        <dbReference type="ARBA" id="ARBA00006847"/>
    </source>
</evidence>
<dbReference type="InterPro" id="IPR014001">
    <property type="entry name" value="Helicase_ATP-bd"/>
</dbReference>
<reference evidence="12 13" key="1">
    <citation type="submission" date="2019-02" db="EMBL/GenBank/DDBJ databases">
        <title>Deep-cultivation of Planctomycetes and their phenomic and genomic characterization uncovers novel biology.</title>
        <authorList>
            <person name="Wiegand S."/>
            <person name="Jogler M."/>
            <person name="Boedeker C."/>
            <person name="Pinto D."/>
            <person name="Vollmers J."/>
            <person name="Rivas-Marin E."/>
            <person name="Kohn T."/>
            <person name="Peeters S.H."/>
            <person name="Heuer A."/>
            <person name="Rast P."/>
            <person name="Oberbeckmann S."/>
            <person name="Bunk B."/>
            <person name="Jeske O."/>
            <person name="Meyerdierks A."/>
            <person name="Storesund J.E."/>
            <person name="Kallscheuer N."/>
            <person name="Luecker S."/>
            <person name="Lage O.M."/>
            <person name="Pohl T."/>
            <person name="Merkel B.J."/>
            <person name="Hornburger P."/>
            <person name="Mueller R.-W."/>
            <person name="Bruemmer F."/>
            <person name="Labrenz M."/>
            <person name="Spormann A.M."/>
            <person name="Op den Camp H."/>
            <person name="Overmann J."/>
            <person name="Amann R."/>
            <person name="Jetten M.S.M."/>
            <person name="Mascher T."/>
            <person name="Medema M.H."/>
            <person name="Devos D.P."/>
            <person name="Kaster A.-K."/>
            <person name="Ovreas L."/>
            <person name="Rohde M."/>
            <person name="Galperin M.Y."/>
            <person name="Jogler C."/>
        </authorList>
    </citation>
    <scope>NUCLEOTIDE SEQUENCE [LARGE SCALE GENOMIC DNA]</scope>
    <source>
        <strain evidence="12 13">Pla175</strain>
    </source>
</reference>
<dbReference type="SUPFAM" id="SSF52540">
    <property type="entry name" value="P-loop containing nucleoside triphosphate hydrolases"/>
    <property type="match status" value="1"/>
</dbReference>
<dbReference type="InterPro" id="IPR006483">
    <property type="entry name" value="CRISPR-assoc_Cas3_HD"/>
</dbReference>
<keyword evidence="5" id="KW-0547">Nucleotide-binding</keyword>
<dbReference type="Gene3D" id="1.10.3210.30">
    <property type="match status" value="1"/>
</dbReference>
<evidence type="ECO:0000256" key="3">
    <source>
        <dbReference type="ARBA" id="ARBA00022722"/>
    </source>
</evidence>
<dbReference type="GO" id="GO:0046872">
    <property type="term" value="F:metal ion binding"/>
    <property type="evidence" value="ECO:0007669"/>
    <property type="project" value="UniProtKB-KW"/>
</dbReference>
<dbReference type="PROSITE" id="PS51192">
    <property type="entry name" value="HELICASE_ATP_BIND_1"/>
    <property type="match status" value="1"/>
</dbReference>
<keyword evidence="13" id="KW-1185">Reference proteome</keyword>
<feature type="domain" description="Helicase ATP-binding" evidence="10">
    <location>
        <begin position="260"/>
        <end position="442"/>
    </location>
</feature>
<dbReference type="SMART" id="SM00487">
    <property type="entry name" value="DEXDc"/>
    <property type="match status" value="1"/>
</dbReference>
<evidence type="ECO:0000256" key="7">
    <source>
        <dbReference type="ARBA" id="ARBA00022806"/>
    </source>
</evidence>
<organism evidence="12 13">
    <name type="scientific">Pirellulimonas nuda</name>
    <dbReference type="NCBI Taxonomy" id="2528009"/>
    <lineage>
        <taxon>Bacteria</taxon>
        <taxon>Pseudomonadati</taxon>
        <taxon>Planctomycetota</taxon>
        <taxon>Planctomycetia</taxon>
        <taxon>Pirellulales</taxon>
        <taxon>Lacipirellulaceae</taxon>
        <taxon>Pirellulimonas</taxon>
    </lineage>
</organism>
<evidence type="ECO:0000259" key="10">
    <source>
        <dbReference type="PROSITE" id="PS51192"/>
    </source>
</evidence>
<dbReference type="GO" id="GO:0051607">
    <property type="term" value="P:defense response to virus"/>
    <property type="evidence" value="ECO:0007669"/>
    <property type="project" value="UniProtKB-KW"/>
</dbReference>
<dbReference type="AlphaFoldDB" id="A0A518DAC7"/>
<dbReference type="EMBL" id="CP036291">
    <property type="protein sequence ID" value="QDU88408.1"/>
    <property type="molecule type" value="Genomic_DNA"/>
</dbReference>
<name>A0A518DAC7_9BACT</name>
<dbReference type="CDD" id="cd17930">
    <property type="entry name" value="DEXHc_cas3"/>
    <property type="match status" value="1"/>
</dbReference>
<dbReference type="PROSITE" id="PS51643">
    <property type="entry name" value="HD_CAS3"/>
    <property type="match status" value="1"/>
</dbReference>
<sequence length="761" mass="84511">MRNSGKLALGKLAYHHLENAVMHFAHTLPDRAPEDWEPLERHLQLVSDLAAQFAGELIPRAPDVSAWGGALGRWHDLGKYSAAFQARIRGADSAEAHIEGLPGRVDHSTAGAKHAMESAPRWGRLLAYALAGHHAGLADTEKLSERLNKTIEPWRHAAPSEWLATGEIGRPPLSIDRNDAARFAFQCALFTRMLFSCLVDADRLQTEAFCNPERAAERVAKPPMGDLSTALNDYLKRLRDKATPSPVNDQRAAVHGACRAAVSQLPGLFSLTVPTGGGKTLASLAFALEHAQQHGLRRVVMAIPFTSIIEQTAEVYRKVFAELGDGVVLEHHSNLDPEKETRLNRLAAENWDAPLVVTTNVQLFESLFACRTTPCQKLHRLAGSVIILDEAQTLPVGLLRPCLAALRELAADYGCSIVLCTATQPALEHRDDFKIGLEGVREIIPEPELLYSAMRRVEADNLGAIDNDALVERLSAEPSWLTIVNTRAHAAELYRRLRAMPDAPPDDLFHLSTLMCGQHRSDHLVKIRQRLKSGLTCRVVSTQLIEAGVDVDFPVVFRAMAGLDSIAQAAGRCNREGRLPGLGKLWLFDPTDVKPHGYLGATAATARELLPDFPDPLDPDAVRKYFELHYWKRSGDNRWDDNRVMECFPEERGEFAYDFRTAAERFQFIEDASQTLFVSYGDGIQLIEQLRQSGPQRWLLRKLQRYTVGVFQWAYNALLAARDIEILDSGFSVLANSDSYGHNLGLRLDAPGYREPKNMVL</sequence>
<dbReference type="OrthoDB" id="9810236at2"/>
<dbReference type="NCBIfam" id="TIGR01587">
    <property type="entry name" value="cas3_core"/>
    <property type="match status" value="1"/>
</dbReference>
<dbReference type="InterPro" id="IPR027417">
    <property type="entry name" value="P-loop_NTPase"/>
</dbReference>
<keyword evidence="6" id="KW-0378">Hydrolase</keyword>
<evidence type="ECO:0000256" key="6">
    <source>
        <dbReference type="ARBA" id="ARBA00022801"/>
    </source>
</evidence>
<keyword evidence="3" id="KW-0540">Nuclease</keyword>
<evidence type="ECO:0000256" key="4">
    <source>
        <dbReference type="ARBA" id="ARBA00022723"/>
    </source>
</evidence>
<comment type="similarity">
    <text evidence="2">In the central section; belongs to the CRISPR-associated helicase Cas3 family.</text>
</comment>
<gene>
    <name evidence="12" type="ORF">Pla175_17840</name>
</gene>
<dbReference type="Gene3D" id="3.40.50.300">
    <property type="entry name" value="P-loop containing nucleotide triphosphate hydrolases"/>
    <property type="match status" value="2"/>
</dbReference>
<evidence type="ECO:0000259" key="11">
    <source>
        <dbReference type="PROSITE" id="PS51643"/>
    </source>
</evidence>
<evidence type="ECO:0000256" key="9">
    <source>
        <dbReference type="ARBA" id="ARBA00023118"/>
    </source>
</evidence>
<dbReference type="GO" id="GO:0005524">
    <property type="term" value="F:ATP binding"/>
    <property type="evidence" value="ECO:0007669"/>
    <property type="project" value="UniProtKB-KW"/>
</dbReference>
<keyword evidence="7 12" id="KW-0347">Helicase</keyword>
<evidence type="ECO:0000256" key="5">
    <source>
        <dbReference type="ARBA" id="ARBA00022741"/>
    </source>
</evidence>
<protein>
    <submittedName>
        <fullName evidence="12">Helicase Cas3</fullName>
    </submittedName>
</protein>
<evidence type="ECO:0000313" key="13">
    <source>
        <dbReference type="Proteomes" id="UP000317429"/>
    </source>
</evidence>
<comment type="similarity">
    <text evidence="1">In the N-terminal section; belongs to the CRISPR-associated nuclease Cas3-HD family.</text>
</comment>
<accession>A0A518DAC7</accession>
<dbReference type="NCBIfam" id="TIGR01596">
    <property type="entry name" value="cas3_HD"/>
    <property type="match status" value="1"/>
</dbReference>
<dbReference type="InterPro" id="IPR038257">
    <property type="entry name" value="CRISPR-assoc_Cas3_HD_sf"/>
</dbReference>
<feature type="domain" description="HD Cas3-type" evidence="11">
    <location>
        <begin position="32"/>
        <end position="204"/>
    </location>
</feature>
<evidence type="ECO:0000313" key="12">
    <source>
        <dbReference type="EMBL" id="QDU88408.1"/>
    </source>
</evidence>
<dbReference type="CDD" id="cd09641">
    <property type="entry name" value="Cas3''_I"/>
    <property type="match status" value="1"/>
</dbReference>
<keyword evidence="4" id="KW-0479">Metal-binding</keyword>
<dbReference type="InterPro" id="IPR006474">
    <property type="entry name" value="Helicase_Cas3_CRISPR-ass_core"/>
</dbReference>
<proteinExistence type="inferred from homology"/>
<dbReference type="Proteomes" id="UP000317429">
    <property type="component" value="Chromosome"/>
</dbReference>
<keyword evidence="9" id="KW-0051">Antiviral defense</keyword>
<dbReference type="KEGG" id="pnd:Pla175_17840"/>
<dbReference type="Pfam" id="PF18019">
    <property type="entry name" value="Cas3_HD"/>
    <property type="match status" value="1"/>
</dbReference>
<dbReference type="GO" id="GO:0003676">
    <property type="term" value="F:nucleic acid binding"/>
    <property type="evidence" value="ECO:0007669"/>
    <property type="project" value="InterPro"/>
</dbReference>
<evidence type="ECO:0000256" key="2">
    <source>
        <dbReference type="ARBA" id="ARBA00009046"/>
    </source>
</evidence>
<dbReference type="InterPro" id="IPR011545">
    <property type="entry name" value="DEAD/DEAH_box_helicase_dom"/>
</dbReference>
<dbReference type="GO" id="GO:0016787">
    <property type="term" value="F:hydrolase activity"/>
    <property type="evidence" value="ECO:0007669"/>
    <property type="project" value="UniProtKB-KW"/>
</dbReference>
<dbReference type="InterPro" id="IPR054712">
    <property type="entry name" value="Cas3-like_dom"/>
</dbReference>
<dbReference type="GO" id="GO:0004518">
    <property type="term" value="F:nuclease activity"/>
    <property type="evidence" value="ECO:0007669"/>
    <property type="project" value="UniProtKB-KW"/>
</dbReference>
<keyword evidence="8" id="KW-0067">ATP-binding</keyword>
<dbReference type="Pfam" id="PF22590">
    <property type="entry name" value="Cas3-like_C_2"/>
    <property type="match status" value="1"/>
</dbReference>
<evidence type="ECO:0000256" key="8">
    <source>
        <dbReference type="ARBA" id="ARBA00022840"/>
    </source>
</evidence>
<dbReference type="Pfam" id="PF00270">
    <property type="entry name" value="DEAD"/>
    <property type="match status" value="1"/>
</dbReference>
<dbReference type="GO" id="GO:0004386">
    <property type="term" value="F:helicase activity"/>
    <property type="evidence" value="ECO:0007669"/>
    <property type="project" value="UniProtKB-KW"/>
</dbReference>